<proteinExistence type="predicted"/>
<gene>
    <name evidence="1" type="ORF">EDD18DRAFT_1109153</name>
</gene>
<dbReference type="AlphaFoldDB" id="A0AA39PZB0"/>
<evidence type="ECO:0000313" key="2">
    <source>
        <dbReference type="Proteomes" id="UP001175228"/>
    </source>
</evidence>
<dbReference type="Proteomes" id="UP001175228">
    <property type="component" value="Unassembled WGS sequence"/>
</dbReference>
<keyword evidence="2" id="KW-1185">Reference proteome</keyword>
<sequence>MGQNGKKKNDIIYKNGRNVTDSILHKSVPTSSITTVRHHLVDYPTIAWPWKTFYDRIVRMSSGPSGTNFVPMPPELSAFKAIVTTSSESNPPFTNVRTVLEEGADRLIAVFSLSLPYVKAVVSSSLAITVLQ</sequence>
<organism evidence="1 2">
    <name type="scientific">Armillaria luteobubalina</name>
    <dbReference type="NCBI Taxonomy" id="153913"/>
    <lineage>
        <taxon>Eukaryota</taxon>
        <taxon>Fungi</taxon>
        <taxon>Dikarya</taxon>
        <taxon>Basidiomycota</taxon>
        <taxon>Agaricomycotina</taxon>
        <taxon>Agaricomycetes</taxon>
        <taxon>Agaricomycetidae</taxon>
        <taxon>Agaricales</taxon>
        <taxon>Marasmiineae</taxon>
        <taxon>Physalacriaceae</taxon>
        <taxon>Armillaria</taxon>
    </lineage>
</organism>
<reference evidence="1" key="1">
    <citation type="submission" date="2023-06" db="EMBL/GenBank/DDBJ databases">
        <authorList>
            <consortium name="Lawrence Berkeley National Laboratory"/>
            <person name="Ahrendt S."/>
            <person name="Sahu N."/>
            <person name="Indic B."/>
            <person name="Wong-Bajracharya J."/>
            <person name="Merenyi Z."/>
            <person name="Ke H.-M."/>
            <person name="Monk M."/>
            <person name="Kocsube S."/>
            <person name="Drula E."/>
            <person name="Lipzen A."/>
            <person name="Balint B."/>
            <person name="Henrissat B."/>
            <person name="Andreopoulos B."/>
            <person name="Martin F.M."/>
            <person name="Harder C.B."/>
            <person name="Rigling D."/>
            <person name="Ford K.L."/>
            <person name="Foster G.D."/>
            <person name="Pangilinan J."/>
            <person name="Papanicolaou A."/>
            <person name="Barry K."/>
            <person name="LaButti K."/>
            <person name="Viragh M."/>
            <person name="Koriabine M."/>
            <person name="Yan M."/>
            <person name="Riley R."/>
            <person name="Champramary S."/>
            <person name="Plett K.L."/>
            <person name="Tsai I.J."/>
            <person name="Slot J."/>
            <person name="Sipos G."/>
            <person name="Plett J."/>
            <person name="Nagy L.G."/>
            <person name="Grigoriev I.V."/>
        </authorList>
    </citation>
    <scope>NUCLEOTIDE SEQUENCE</scope>
    <source>
        <strain evidence="1">HWK02</strain>
    </source>
</reference>
<comment type="caution">
    <text evidence="1">The sequence shown here is derived from an EMBL/GenBank/DDBJ whole genome shotgun (WGS) entry which is preliminary data.</text>
</comment>
<evidence type="ECO:0000313" key="1">
    <source>
        <dbReference type="EMBL" id="KAK0492409.1"/>
    </source>
</evidence>
<protein>
    <submittedName>
        <fullName evidence="1">Uncharacterized protein</fullName>
    </submittedName>
</protein>
<dbReference type="EMBL" id="JAUEPU010000030">
    <property type="protein sequence ID" value="KAK0492409.1"/>
    <property type="molecule type" value="Genomic_DNA"/>
</dbReference>
<name>A0AA39PZB0_9AGAR</name>
<accession>A0AA39PZB0</accession>